<reference evidence="7" key="1">
    <citation type="journal article" date="2020" name="New Phytol.">
        <title>Comparative genomics reveals dynamic genome evolution in host specialist ectomycorrhizal fungi.</title>
        <authorList>
            <person name="Lofgren L.A."/>
            <person name="Nguyen N.H."/>
            <person name="Vilgalys R."/>
            <person name="Ruytinx J."/>
            <person name="Liao H.L."/>
            <person name="Branco S."/>
            <person name="Kuo A."/>
            <person name="LaButti K."/>
            <person name="Lipzen A."/>
            <person name="Andreopoulos W."/>
            <person name="Pangilinan J."/>
            <person name="Riley R."/>
            <person name="Hundley H."/>
            <person name="Na H."/>
            <person name="Barry K."/>
            <person name="Grigoriev I.V."/>
            <person name="Stajich J.E."/>
            <person name="Kennedy P.G."/>
        </authorList>
    </citation>
    <scope>NUCLEOTIDE SEQUENCE</scope>
    <source>
        <strain evidence="7">FC423</strain>
    </source>
</reference>
<dbReference type="InterPro" id="IPR040023">
    <property type="entry name" value="WBP4"/>
</dbReference>
<comment type="subcellular location">
    <subcellularLocation>
        <location evidence="1">Nucleus</location>
    </subcellularLocation>
</comment>
<dbReference type="InterPro" id="IPR036236">
    <property type="entry name" value="Znf_C2H2_sf"/>
</dbReference>
<dbReference type="Pfam" id="PF06220">
    <property type="entry name" value="zf-U1"/>
    <property type="match status" value="1"/>
</dbReference>
<evidence type="ECO:0000259" key="6">
    <source>
        <dbReference type="PROSITE" id="PS50171"/>
    </source>
</evidence>
<name>A0A9P7FKE9_9AGAM</name>
<gene>
    <name evidence="7" type="ORF">F5147DRAFT_118707</name>
</gene>
<keyword evidence="3" id="KW-0863">Zinc-finger</keyword>
<evidence type="ECO:0000256" key="1">
    <source>
        <dbReference type="ARBA" id="ARBA00004123"/>
    </source>
</evidence>
<dbReference type="Proteomes" id="UP000823399">
    <property type="component" value="Unassembled WGS sequence"/>
</dbReference>
<evidence type="ECO:0000313" key="8">
    <source>
        <dbReference type="Proteomes" id="UP000823399"/>
    </source>
</evidence>
<evidence type="ECO:0000313" key="7">
    <source>
        <dbReference type="EMBL" id="KAG2119619.1"/>
    </source>
</evidence>
<keyword evidence="2" id="KW-0479">Metal-binding</keyword>
<dbReference type="SMART" id="SM00451">
    <property type="entry name" value="ZnF_U1"/>
    <property type="match status" value="1"/>
</dbReference>
<evidence type="ECO:0000256" key="3">
    <source>
        <dbReference type="ARBA" id="ARBA00022771"/>
    </source>
</evidence>
<evidence type="ECO:0000256" key="5">
    <source>
        <dbReference type="ARBA" id="ARBA00023242"/>
    </source>
</evidence>
<sequence length="221" mass="24251">MSEYWVSRKRHHCKYCNIYIADDVPSRQHHENGVRHKGNVERFVRGLYKAGEKSVKDRDEETREMERINKAATAAYAQDVGAGLGGVGPSSRGAPVAAPAQKKLQTNPYANYSTPASLGYADPDAERAKAAADISRTMGSAGDWQYVQNHTSGFPARNEVPSVKGNKKREAPVDDIEGGHIFKLRKKTVSIGLGELYDPGVIKVKVKTEFMVPQPAPSKTL</sequence>
<dbReference type="SUPFAM" id="SSF57667">
    <property type="entry name" value="beta-beta-alpha zinc fingers"/>
    <property type="match status" value="1"/>
</dbReference>
<keyword evidence="5" id="KW-0539">Nucleus</keyword>
<dbReference type="InterPro" id="IPR000690">
    <property type="entry name" value="Matrin/U1-C_Znf_C2H2"/>
</dbReference>
<dbReference type="GO" id="GO:0071011">
    <property type="term" value="C:precatalytic spliceosome"/>
    <property type="evidence" value="ECO:0007669"/>
    <property type="project" value="TreeGrafter"/>
</dbReference>
<accession>A0A9P7FKE9</accession>
<proteinExistence type="predicted"/>
<dbReference type="RefSeq" id="XP_041299445.1">
    <property type="nucleotide sequence ID" value="XM_041428109.1"/>
</dbReference>
<dbReference type="Gene3D" id="3.30.160.60">
    <property type="entry name" value="Classic Zinc Finger"/>
    <property type="match status" value="1"/>
</dbReference>
<dbReference type="InterPro" id="IPR013085">
    <property type="entry name" value="U1-CZ_Znf_C2H2"/>
</dbReference>
<comment type="caution">
    <text evidence="7">The sequence shown here is derived from an EMBL/GenBank/DDBJ whole genome shotgun (WGS) entry which is preliminary data.</text>
</comment>
<organism evidence="7 8">
    <name type="scientific">Suillus discolor</name>
    <dbReference type="NCBI Taxonomy" id="1912936"/>
    <lineage>
        <taxon>Eukaryota</taxon>
        <taxon>Fungi</taxon>
        <taxon>Dikarya</taxon>
        <taxon>Basidiomycota</taxon>
        <taxon>Agaricomycotina</taxon>
        <taxon>Agaricomycetes</taxon>
        <taxon>Agaricomycetidae</taxon>
        <taxon>Boletales</taxon>
        <taxon>Suillineae</taxon>
        <taxon>Suillaceae</taxon>
        <taxon>Suillus</taxon>
    </lineage>
</organism>
<dbReference type="PANTHER" id="PTHR13173">
    <property type="entry name" value="WW DOMAIN BINDING PROTEIN 4"/>
    <property type="match status" value="1"/>
</dbReference>
<feature type="domain" description="Matrin-type" evidence="6">
    <location>
        <begin position="11"/>
        <end position="42"/>
    </location>
</feature>
<dbReference type="InterPro" id="IPR003604">
    <property type="entry name" value="Matrin/U1-like-C_Znf_C2H2"/>
</dbReference>
<dbReference type="GO" id="GO:0008270">
    <property type="term" value="F:zinc ion binding"/>
    <property type="evidence" value="ECO:0007669"/>
    <property type="project" value="UniProtKB-KW"/>
</dbReference>
<dbReference type="PROSITE" id="PS50171">
    <property type="entry name" value="ZF_MATRIN"/>
    <property type="match status" value="1"/>
</dbReference>
<dbReference type="AlphaFoldDB" id="A0A9P7FKE9"/>
<evidence type="ECO:0000256" key="4">
    <source>
        <dbReference type="ARBA" id="ARBA00022833"/>
    </source>
</evidence>
<dbReference type="OrthoDB" id="191651at2759"/>
<evidence type="ECO:0000256" key="2">
    <source>
        <dbReference type="ARBA" id="ARBA00022723"/>
    </source>
</evidence>
<keyword evidence="8" id="KW-1185">Reference proteome</keyword>
<dbReference type="EMBL" id="JABBWM010000002">
    <property type="protein sequence ID" value="KAG2119619.1"/>
    <property type="molecule type" value="Genomic_DNA"/>
</dbReference>
<protein>
    <recommendedName>
        <fullName evidence="6">Matrin-type domain-containing protein</fullName>
    </recommendedName>
</protein>
<dbReference type="GO" id="GO:0000398">
    <property type="term" value="P:mRNA splicing, via spliceosome"/>
    <property type="evidence" value="ECO:0007669"/>
    <property type="project" value="InterPro"/>
</dbReference>
<dbReference type="GeneID" id="64690368"/>
<keyword evidence="4" id="KW-0862">Zinc</keyword>
<dbReference type="PANTHER" id="PTHR13173:SF10">
    <property type="entry name" value="WW DOMAIN-BINDING PROTEIN 4"/>
    <property type="match status" value="1"/>
</dbReference>
<dbReference type="GO" id="GO:0003723">
    <property type="term" value="F:RNA binding"/>
    <property type="evidence" value="ECO:0007669"/>
    <property type="project" value="TreeGrafter"/>
</dbReference>